<reference evidence="2" key="1">
    <citation type="submission" date="2022-03" db="EMBL/GenBank/DDBJ databases">
        <authorList>
            <person name="Lindestad O."/>
        </authorList>
    </citation>
    <scope>NUCLEOTIDE SEQUENCE</scope>
</reference>
<dbReference type="EMBL" id="CAKXAJ010024904">
    <property type="protein sequence ID" value="CAH2232537.1"/>
    <property type="molecule type" value="Genomic_DNA"/>
</dbReference>
<sequence length="137" mass="15697">MTAQGMTIAVMRPVMEDWHKVSVSHRSGVITRLDCSQGLCCRGKKNYCDDCLENTAQHTLEVCPAWAEQRRALQNTATCDLSLLTIVRIEIAWTTSLCEEVMSAKEEAERESDRTSTFPSRRRRTRRRRGINDLRPP</sequence>
<feature type="compositionally biased region" description="Basic and acidic residues" evidence="1">
    <location>
        <begin position="104"/>
        <end position="114"/>
    </location>
</feature>
<evidence type="ECO:0000313" key="2">
    <source>
        <dbReference type="EMBL" id="CAH2232537.1"/>
    </source>
</evidence>
<dbReference type="OrthoDB" id="7480128at2759"/>
<accession>A0A8S4R6S0</accession>
<organism evidence="2 3">
    <name type="scientific">Pararge aegeria aegeria</name>
    <dbReference type="NCBI Taxonomy" id="348720"/>
    <lineage>
        <taxon>Eukaryota</taxon>
        <taxon>Metazoa</taxon>
        <taxon>Ecdysozoa</taxon>
        <taxon>Arthropoda</taxon>
        <taxon>Hexapoda</taxon>
        <taxon>Insecta</taxon>
        <taxon>Pterygota</taxon>
        <taxon>Neoptera</taxon>
        <taxon>Endopterygota</taxon>
        <taxon>Lepidoptera</taxon>
        <taxon>Glossata</taxon>
        <taxon>Ditrysia</taxon>
        <taxon>Papilionoidea</taxon>
        <taxon>Nymphalidae</taxon>
        <taxon>Satyrinae</taxon>
        <taxon>Satyrini</taxon>
        <taxon>Parargina</taxon>
        <taxon>Pararge</taxon>
    </lineage>
</organism>
<name>A0A8S4R6S0_9NEOP</name>
<evidence type="ECO:0000313" key="3">
    <source>
        <dbReference type="Proteomes" id="UP000838756"/>
    </source>
</evidence>
<dbReference type="AlphaFoldDB" id="A0A8S4R6S0"/>
<feature type="region of interest" description="Disordered" evidence="1">
    <location>
        <begin position="104"/>
        <end position="137"/>
    </location>
</feature>
<feature type="compositionally biased region" description="Basic residues" evidence="1">
    <location>
        <begin position="120"/>
        <end position="129"/>
    </location>
</feature>
<keyword evidence="3" id="KW-1185">Reference proteome</keyword>
<dbReference type="Proteomes" id="UP000838756">
    <property type="component" value="Unassembled WGS sequence"/>
</dbReference>
<comment type="caution">
    <text evidence="2">The sequence shown here is derived from an EMBL/GenBank/DDBJ whole genome shotgun (WGS) entry which is preliminary data.</text>
</comment>
<proteinExistence type="predicted"/>
<evidence type="ECO:0000256" key="1">
    <source>
        <dbReference type="SAM" id="MobiDB-lite"/>
    </source>
</evidence>
<protein>
    <submittedName>
        <fullName evidence="2">Jg22636 protein</fullName>
    </submittedName>
</protein>
<gene>
    <name evidence="2" type="primary">jg22636</name>
    <name evidence="2" type="ORF">PAEG_LOCUS10769</name>
</gene>